<reference evidence="5" key="1">
    <citation type="submission" date="2020-06" db="EMBL/GenBank/DDBJ databases">
        <authorList>
            <consortium name="Plant Systems Biology data submission"/>
        </authorList>
    </citation>
    <scope>NUCLEOTIDE SEQUENCE</scope>
    <source>
        <strain evidence="5">D6</strain>
    </source>
</reference>
<name>A0A9N8H5L4_9STRA</name>
<protein>
    <submittedName>
        <fullName evidence="5">Amino-acid ABC transporter-binding protein YhdW</fullName>
    </submittedName>
</protein>
<dbReference type="PANTHER" id="PTHR30085:SF6">
    <property type="entry name" value="ABC TRANSPORTER GLUTAMINE-BINDING PROTEIN GLNH"/>
    <property type="match status" value="1"/>
</dbReference>
<sequence length="791" mass="85803">MAEATAADGDMPGMKRKLSDTSDQQDSQLETVTICKGMRTMENDELLLPQRFEGIGQPLPVAYAGGPIPFLPEPDLVGPKPQPMPTPTLQRQRESGIPGAFSVRGICASADDQTTVAPAITGEDESMSEAPPATLFEAVKVEDERAQIEEEIREQVESEIRNRVLEEAVQADVVKTEVPSERKLVRPANLALLLICVLALALGLTLGLSNGDHNVPEESKKTAQGSSEVTDARSTIDMIKERGYVRCGLLPAWAWNDDTKQPVEDEMTVKYCRAMALAALGDSSKIEPVWVTFGTRFILLANNSIDITLTRDTHSMERDINEKGSNVGFSFTTPFSYTGMMFAGIPSFVDCAEALDSFSGHCRDLKICVVVNTTYIDALTKILEGGAIVPSTNDPSGVLAQDSFLEENFLLGKCNVLAGSFNRMSKFLKTYDGEWKVGSKVFSRDPIALTTRDSDPQWSALASLVVNAFLIAESHNITKANAHLMSGLVAEDETSLVTSSLRSGSQSHSKNDTRLGSLLVALVSEFGNHGDLYGSKPRVPRGNGLNRLYSKDQTSGLLYSFPLGGLNVLGPGPAPNSALATVLDRGYLVCGVLPSRGPAFAVGVNSSNGTDWSGFDVGFCQGIAASLFAGDQDNVVYVELVDQTESYFALQNGTVDVVAGARVTLQAQYREQTTGQGFSFSAPFYYDQNGMDAFALMTRMHDVQWSDWVFWIVMATIYAEEEGITSETSFNMPVTRLFGDPLKQMLRDCVSAVGSYAELYNRTVDPYIPRSSANRLNEGLSGAQLFPLPVR</sequence>
<evidence type="ECO:0000256" key="4">
    <source>
        <dbReference type="SAM" id="MobiDB-lite"/>
    </source>
</evidence>
<dbReference type="PANTHER" id="PTHR30085">
    <property type="entry name" value="AMINO ACID ABC TRANSPORTER PERMEASE"/>
    <property type="match status" value="1"/>
</dbReference>
<evidence type="ECO:0000256" key="1">
    <source>
        <dbReference type="ARBA" id="ARBA00010333"/>
    </source>
</evidence>
<dbReference type="OrthoDB" id="47924at2759"/>
<dbReference type="Gene3D" id="3.40.190.10">
    <property type="entry name" value="Periplasmic binding protein-like II"/>
    <property type="match status" value="3"/>
</dbReference>
<evidence type="ECO:0000313" key="6">
    <source>
        <dbReference type="Proteomes" id="UP001153069"/>
    </source>
</evidence>
<comment type="caution">
    <text evidence="5">The sequence shown here is derived from an EMBL/GenBank/DDBJ whole genome shotgun (WGS) entry which is preliminary data.</text>
</comment>
<feature type="region of interest" description="Disordered" evidence="4">
    <location>
        <begin position="1"/>
        <end position="28"/>
    </location>
</feature>
<dbReference type="GO" id="GO:0006865">
    <property type="term" value="P:amino acid transport"/>
    <property type="evidence" value="ECO:0007669"/>
    <property type="project" value="TreeGrafter"/>
</dbReference>
<dbReference type="InterPro" id="IPR051455">
    <property type="entry name" value="Bact_solute-bind_prot3"/>
</dbReference>
<gene>
    <name evidence="5" type="ORF">SEMRO_26_G017460.1</name>
</gene>
<evidence type="ECO:0000313" key="5">
    <source>
        <dbReference type="EMBL" id="CAB9497803.1"/>
    </source>
</evidence>
<evidence type="ECO:0000256" key="3">
    <source>
        <dbReference type="ARBA" id="ARBA00022729"/>
    </source>
</evidence>
<keyword evidence="6" id="KW-1185">Reference proteome</keyword>
<dbReference type="AlphaFoldDB" id="A0A9N8H5L4"/>
<keyword evidence="3" id="KW-0732">Signal</keyword>
<accession>A0A9N8H5L4</accession>
<comment type="similarity">
    <text evidence="1">Belongs to the bacterial solute-binding protein 3 family.</text>
</comment>
<organism evidence="5 6">
    <name type="scientific">Seminavis robusta</name>
    <dbReference type="NCBI Taxonomy" id="568900"/>
    <lineage>
        <taxon>Eukaryota</taxon>
        <taxon>Sar</taxon>
        <taxon>Stramenopiles</taxon>
        <taxon>Ochrophyta</taxon>
        <taxon>Bacillariophyta</taxon>
        <taxon>Bacillariophyceae</taxon>
        <taxon>Bacillariophycidae</taxon>
        <taxon>Naviculales</taxon>
        <taxon>Naviculaceae</taxon>
        <taxon>Seminavis</taxon>
    </lineage>
</organism>
<proteinExistence type="inferred from homology"/>
<keyword evidence="2" id="KW-0813">Transport</keyword>
<evidence type="ECO:0000256" key="2">
    <source>
        <dbReference type="ARBA" id="ARBA00022448"/>
    </source>
</evidence>
<dbReference type="SUPFAM" id="SSF53850">
    <property type="entry name" value="Periplasmic binding protein-like II"/>
    <property type="match status" value="2"/>
</dbReference>
<dbReference type="EMBL" id="CAICTM010000026">
    <property type="protein sequence ID" value="CAB9497803.1"/>
    <property type="molecule type" value="Genomic_DNA"/>
</dbReference>
<dbReference type="Proteomes" id="UP001153069">
    <property type="component" value="Unassembled WGS sequence"/>
</dbReference>